<feature type="domain" description="Histidine kinase" evidence="12">
    <location>
        <begin position="240"/>
        <end position="453"/>
    </location>
</feature>
<evidence type="ECO:0000256" key="11">
    <source>
        <dbReference type="SAM" id="Phobius"/>
    </source>
</evidence>
<dbReference type="InterPro" id="IPR036890">
    <property type="entry name" value="HATPase_C_sf"/>
</dbReference>
<dbReference type="Gene3D" id="1.10.287.130">
    <property type="match status" value="1"/>
</dbReference>
<evidence type="ECO:0000256" key="8">
    <source>
        <dbReference type="ARBA" id="ARBA00022989"/>
    </source>
</evidence>
<comment type="catalytic activity">
    <reaction evidence="1">
        <text>ATP + protein L-histidine = ADP + protein N-phospho-L-histidine.</text>
        <dbReference type="EC" id="2.7.13.3"/>
    </reaction>
</comment>
<evidence type="ECO:0000256" key="5">
    <source>
        <dbReference type="ARBA" id="ARBA00022679"/>
    </source>
</evidence>
<evidence type="ECO:0000256" key="2">
    <source>
        <dbReference type="ARBA" id="ARBA00004651"/>
    </source>
</evidence>
<dbReference type="InterPro" id="IPR050351">
    <property type="entry name" value="BphY/WalK/GraS-like"/>
</dbReference>
<dbReference type="PANTHER" id="PTHR45453">
    <property type="entry name" value="PHOSPHATE REGULON SENSOR PROTEIN PHOR"/>
    <property type="match status" value="1"/>
</dbReference>
<dbReference type="Proteomes" id="UP000002433">
    <property type="component" value="Chromosome"/>
</dbReference>
<sequence length="453" mass="51985">MVINGMFKKYSIKNRVWRAVVEIVFGVCITVLMIAIISLSFSKLNIVTSHNVGEEFYIKDKQSIKQLNNYMKTLGLDYVVFDRKTDKAMEGKYLSKEFSLFNEVAEEKNNLTFNSVHYDLYTNINYNIVIRYNEIPEFSNHYLRNVSYNMLTFYILGIGTSISIVVALTRFVKEISLNFKEIKKLANKMGIEVLSENENYSKIIEFDDILRTLHIKGDNLKSLIEREILEKQDLSFQIAALSHDIKTPLTVLKGNLELLELTTLNKNQEGYIVSMNNSISVFEGYFNSLISYTRMLSEDRSVKLILVEKLLSELHFEVDDLLNINNIEFSICNRLIITSFYGDEENLIRALSNLLVNAIRFMPVLDKKIEVILSESGEQIHFEIWNNGERFSDSTLKKGDKLFYTEDYSRGNKHYGIGLAFVKGVAIKHGGNLQLNNPARGGASAIISIKKKI</sequence>
<dbReference type="Gene3D" id="3.30.565.10">
    <property type="entry name" value="Histidine kinase-like ATPase, C-terminal domain"/>
    <property type="match status" value="1"/>
</dbReference>
<dbReference type="HOGENOM" id="CLU_000445_89_34_9"/>
<dbReference type="SMART" id="SM00387">
    <property type="entry name" value="HATPase_c"/>
    <property type="match status" value="1"/>
</dbReference>
<evidence type="ECO:0000256" key="7">
    <source>
        <dbReference type="ARBA" id="ARBA00022777"/>
    </source>
</evidence>
<organism evidence="13 14">
    <name type="scientific">Streptococcus pyogenes serotype M12 (strain MGAS9429)</name>
    <dbReference type="NCBI Taxonomy" id="370551"/>
    <lineage>
        <taxon>Bacteria</taxon>
        <taxon>Bacillati</taxon>
        <taxon>Bacillota</taxon>
        <taxon>Bacilli</taxon>
        <taxon>Lactobacillales</taxon>
        <taxon>Streptococcaceae</taxon>
        <taxon>Streptococcus</taxon>
    </lineage>
</organism>
<dbReference type="SUPFAM" id="SSF55874">
    <property type="entry name" value="ATPase domain of HSP90 chaperone/DNA topoisomerase II/histidine kinase"/>
    <property type="match status" value="1"/>
</dbReference>
<keyword evidence="5 13" id="KW-0808">Transferase</keyword>
<name>Q1JLW0_STRPC</name>
<dbReference type="KEGG" id="spk:MGAS9429_Spy0921"/>
<gene>
    <name evidence="13" type="primary">srtK</name>
    <name evidence="13" type="ordered locus">MGAS9429_Spy0921</name>
</gene>
<dbReference type="CDD" id="cd00082">
    <property type="entry name" value="HisKA"/>
    <property type="match status" value="1"/>
</dbReference>
<evidence type="ECO:0000259" key="12">
    <source>
        <dbReference type="PROSITE" id="PS50109"/>
    </source>
</evidence>
<dbReference type="Pfam" id="PF00512">
    <property type="entry name" value="HisKA"/>
    <property type="match status" value="1"/>
</dbReference>
<dbReference type="GO" id="GO:0005886">
    <property type="term" value="C:plasma membrane"/>
    <property type="evidence" value="ECO:0007669"/>
    <property type="project" value="UniProtKB-SubCell"/>
</dbReference>
<keyword evidence="7" id="KW-0418">Kinase</keyword>
<evidence type="ECO:0000256" key="4">
    <source>
        <dbReference type="ARBA" id="ARBA00022475"/>
    </source>
</evidence>
<dbReference type="InterPro" id="IPR008358">
    <property type="entry name" value="Sig_transdc_His_kin/Pase_MprB"/>
</dbReference>
<evidence type="ECO:0000256" key="9">
    <source>
        <dbReference type="ARBA" id="ARBA00023012"/>
    </source>
</evidence>
<feature type="transmembrane region" description="Helical" evidence="11">
    <location>
        <begin position="20"/>
        <end position="41"/>
    </location>
</feature>
<accession>Q1JLW0</accession>
<comment type="subcellular location">
    <subcellularLocation>
        <location evidence="2">Cell membrane</location>
        <topology evidence="2">Multi-pass membrane protein</topology>
    </subcellularLocation>
</comment>
<dbReference type="InterPro" id="IPR036097">
    <property type="entry name" value="HisK_dim/P_sf"/>
</dbReference>
<dbReference type="PROSITE" id="PS50109">
    <property type="entry name" value="HIS_KIN"/>
    <property type="match status" value="1"/>
</dbReference>
<keyword evidence="10 11" id="KW-0472">Membrane</keyword>
<dbReference type="GO" id="GO:0016036">
    <property type="term" value="P:cellular response to phosphate starvation"/>
    <property type="evidence" value="ECO:0007669"/>
    <property type="project" value="TreeGrafter"/>
</dbReference>
<proteinExistence type="predicted"/>
<dbReference type="InterPro" id="IPR003661">
    <property type="entry name" value="HisK_dim/P_dom"/>
</dbReference>
<dbReference type="SMART" id="SM00388">
    <property type="entry name" value="HisKA"/>
    <property type="match status" value="1"/>
</dbReference>
<feature type="transmembrane region" description="Helical" evidence="11">
    <location>
        <begin position="151"/>
        <end position="172"/>
    </location>
</feature>
<evidence type="ECO:0000256" key="1">
    <source>
        <dbReference type="ARBA" id="ARBA00000085"/>
    </source>
</evidence>
<keyword evidence="8 11" id="KW-1133">Transmembrane helix</keyword>
<protein>
    <recommendedName>
        <fullName evidence="3">histidine kinase</fullName>
        <ecNumber evidence="3">2.7.13.3</ecNumber>
    </recommendedName>
</protein>
<dbReference type="InterPro" id="IPR005467">
    <property type="entry name" value="His_kinase_dom"/>
</dbReference>
<dbReference type="Pfam" id="PF02518">
    <property type="entry name" value="HATPase_c"/>
    <property type="match status" value="1"/>
</dbReference>
<evidence type="ECO:0000256" key="6">
    <source>
        <dbReference type="ARBA" id="ARBA00022692"/>
    </source>
</evidence>
<dbReference type="SUPFAM" id="SSF47384">
    <property type="entry name" value="Homodimeric domain of signal transducing histidine kinase"/>
    <property type="match status" value="1"/>
</dbReference>
<dbReference type="PANTHER" id="PTHR45453:SF2">
    <property type="entry name" value="HISTIDINE KINASE"/>
    <property type="match status" value="1"/>
</dbReference>
<evidence type="ECO:0000256" key="3">
    <source>
        <dbReference type="ARBA" id="ARBA00012438"/>
    </source>
</evidence>
<evidence type="ECO:0000313" key="14">
    <source>
        <dbReference type="Proteomes" id="UP000002433"/>
    </source>
</evidence>
<keyword evidence="4" id="KW-1003">Cell membrane</keyword>
<evidence type="ECO:0000256" key="10">
    <source>
        <dbReference type="ARBA" id="ARBA00023136"/>
    </source>
</evidence>
<dbReference type="PRINTS" id="PR01780">
    <property type="entry name" value="LANTIREGPROT"/>
</dbReference>
<dbReference type="EC" id="2.7.13.3" evidence="3"/>
<dbReference type="AlphaFoldDB" id="Q1JLW0"/>
<keyword evidence="9" id="KW-0902">Two-component regulatory system</keyword>
<reference evidence="13 14" key="1">
    <citation type="journal article" date="2006" name="Proc. Natl. Acad. Sci. U.S.A.">
        <title>Molecular genetic anatomy of inter- and intraserotype variation in the human bacterial pathogen group A Streptococcus.</title>
        <authorList>
            <person name="Beres S.B."/>
            <person name="Richter E.W."/>
            <person name="Nagiec M.J."/>
            <person name="Sumby P."/>
            <person name="Porcella S.F."/>
            <person name="DeLeo F.R."/>
            <person name="Musser J.M."/>
        </authorList>
    </citation>
    <scope>NUCLEOTIDE SEQUENCE [LARGE SCALE GENOMIC DNA]</scope>
    <source>
        <strain evidence="13 14">MGAS9429</strain>
    </source>
</reference>
<dbReference type="GO" id="GO:0000155">
    <property type="term" value="F:phosphorelay sensor kinase activity"/>
    <property type="evidence" value="ECO:0007669"/>
    <property type="project" value="InterPro"/>
</dbReference>
<dbReference type="InterPro" id="IPR003594">
    <property type="entry name" value="HATPase_dom"/>
</dbReference>
<keyword evidence="6 11" id="KW-0812">Transmembrane</keyword>
<evidence type="ECO:0000313" key="13">
    <source>
        <dbReference type="EMBL" id="ABF32109.1"/>
    </source>
</evidence>
<dbReference type="EMBL" id="CP000259">
    <property type="protein sequence ID" value="ABF32109.1"/>
    <property type="molecule type" value="Genomic_DNA"/>
</dbReference>
<dbReference type="GO" id="GO:0004721">
    <property type="term" value="F:phosphoprotein phosphatase activity"/>
    <property type="evidence" value="ECO:0007669"/>
    <property type="project" value="TreeGrafter"/>
</dbReference>